<reference evidence="1 2" key="1">
    <citation type="submission" date="2016-03" db="EMBL/GenBank/DDBJ databases">
        <title>Trachymyrmex septentrionalis WGS genome.</title>
        <authorList>
            <person name="Nygaard S."/>
            <person name="Hu H."/>
            <person name="Boomsma J."/>
            <person name="Zhang G."/>
        </authorList>
    </citation>
    <scope>NUCLEOTIDE SEQUENCE [LARGE SCALE GENOMIC DNA]</scope>
    <source>
        <strain evidence="1">Tsep2-gDNA-1</strain>
        <tissue evidence="1">Whole body</tissue>
    </source>
</reference>
<protein>
    <submittedName>
        <fullName evidence="1">Uncharacterized protein</fullName>
    </submittedName>
</protein>
<proteinExistence type="predicted"/>
<evidence type="ECO:0000313" key="2">
    <source>
        <dbReference type="Proteomes" id="UP000078541"/>
    </source>
</evidence>
<dbReference type="EMBL" id="KQ981768">
    <property type="protein sequence ID" value="KYN35947.1"/>
    <property type="molecule type" value="Genomic_DNA"/>
</dbReference>
<evidence type="ECO:0000313" key="1">
    <source>
        <dbReference type="EMBL" id="KYN35947.1"/>
    </source>
</evidence>
<feature type="non-terminal residue" evidence="1">
    <location>
        <position position="1"/>
    </location>
</feature>
<sequence>RLSVHPTGYGSGEFSNILQKFVIPALPCTTVGLPRRPYYFVILTSSMKNRIQFGTHLHTDPSAITLFTRILYCVFLVAIVPVRHTNKRHFATQIGLQIHLWNCLANGEFNQPTYRSNRVRRNDRFNNSTHASNSNGDHVYNGDPANHRFTVTYMVLSDRVVDTHFMLLTFVVICTLRYIRLRKSEVGISRNIYDLTCPTIHQILPASASLATKTSLPRTSINSMQRLFDSAFDYGKPLENEGVRGVHKQLLKKMADEWHILAEFSERSFVKETPALFGANIRERWATSKATQIIGSSSAKAARRDSLSDAEQLKVCLRKDEVAFEYFEDALGFSTPPLQGEAYLREVGKTGDETVVTRYGHKSDLDILLGTPRMAAS</sequence>
<dbReference type="Proteomes" id="UP000078541">
    <property type="component" value="Unassembled WGS sequence"/>
</dbReference>
<accession>A0A195F6X9</accession>
<name>A0A195F6X9_9HYME</name>
<organism evidence="1 2">
    <name type="scientific">Trachymyrmex septentrionalis</name>
    <dbReference type="NCBI Taxonomy" id="34720"/>
    <lineage>
        <taxon>Eukaryota</taxon>
        <taxon>Metazoa</taxon>
        <taxon>Ecdysozoa</taxon>
        <taxon>Arthropoda</taxon>
        <taxon>Hexapoda</taxon>
        <taxon>Insecta</taxon>
        <taxon>Pterygota</taxon>
        <taxon>Neoptera</taxon>
        <taxon>Endopterygota</taxon>
        <taxon>Hymenoptera</taxon>
        <taxon>Apocrita</taxon>
        <taxon>Aculeata</taxon>
        <taxon>Formicoidea</taxon>
        <taxon>Formicidae</taxon>
        <taxon>Myrmicinae</taxon>
        <taxon>Trachymyrmex</taxon>
    </lineage>
</organism>
<gene>
    <name evidence="1" type="ORF">ALC56_09738</name>
</gene>
<dbReference type="AlphaFoldDB" id="A0A195F6X9"/>
<keyword evidence="2" id="KW-1185">Reference proteome</keyword>